<evidence type="ECO:0000256" key="1">
    <source>
        <dbReference type="SAM" id="MobiDB-lite"/>
    </source>
</evidence>
<dbReference type="RefSeq" id="WP_149326616.1">
    <property type="nucleotide sequence ID" value="NZ_VTPY01000001.1"/>
</dbReference>
<accession>A0A7V7KJM4</accession>
<dbReference type="PROSITE" id="PS50943">
    <property type="entry name" value="HTH_CROC1"/>
    <property type="match status" value="1"/>
</dbReference>
<dbReference type="InterPro" id="IPR010982">
    <property type="entry name" value="Lambda_DNA-bd_dom_sf"/>
</dbReference>
<keyword evidence="4" id="KW-1185">Reference proteome</keyword>
<gene>
    <name evidence="3" type="ORF">F0A17_01790</name>
</gene>
<comment type="caution">
    <text evidence="3">The sequence shown here is derived from an EMBL/GenBank/DDBJ whole genome shotgun (WGS) entry which is preliminary data.</text>
</comment>
<sequence length="154" mass="17048">MSSQQPAEPSRELVWDRVKKAAQDHHNHHKERGTSKLIGIDADQSPQYVSDWKAGRSPIPMATLAKLASLYGVSAGYLAGYTDDPTPRTPADEATLRAKMVELVESVVTDLNPNAPPSLVVELCDLALSMLQDKQPDEMVIGALYKRMKQREHE</sequence>
<dbReference type="Proteomes" id="UP000486760">
    <property type="component" value="Unassembled WGS sequence"/>
</dbReference>
<feature type="compositionally biased region" description="Basic and acidic residues" evidence="1">
    <location>
        <begin position="9"/>
        <end position="25"/>
    </location>
</feature>
<feature type="domain" description="HTH cro/C1-type" evidence="2">
    <location>
        <begin position="45"/>
        <end position="78"/>
    </location>
</feature>
<dbReference type="GO" id="GO:0003677">
    <property type="term" value="F:DNA binding"/>
    <property type="evidence" value="ECO:0007669"/>
    <property type="project" value="InterPro"/>
</dbReference>
<dbReference type="InterPro" id="IPR001387">
    <property type="entry name" value="Cro/C1-type_HTH"/>
</dbReference>
<dbReference type="Pfam" id="PF01381">
    <property type="entry name" value="HTH_3"/>
    <property type="match status" value="1"/>
</dbReference>
<reference evidence="3 4" key="1">
    <citation type="submission" date="2019-08" db="EMBL/GenBank/DDBJ databases">
        <title>Bioinformatics analysis of the strain L3 and L5.</title>
        <authorList>
            <person name="Li X."/>
        </authorList>
    </citation>
    <scope>NUCLEOTIDE SEQUENCE [LARGE SCALE GENOMIC DNA]</scope>
    <source>
        <strain evidence="3 4">L5</strain>
    </source>
</reference>
<evidence type="ECO:0000313" key="3">
    <source>
        <dbReference type="EMBL" id="KAA0014406.1"/>
    </source>
</evidence>
<name>A0A7V7KJM4_9GAMM</name>
<feature type="region of interest" description="Disordered" evidence="1">
    <location>
        <begin position="1"/>
        <end position="36"/>
    </location>
</feature>
<dbReference type="CDD" id="cd00093">
    <property type="entry name" value="HTH_XRE"/>
    <property type="match status" value="1"/>
</dbReference>
<organism evidence="3 4">
    <name type="scientific">Billgrantia pellis</name>
    <dbReference type="NCBI Taxonomy" id="2606936"/>
    <lineage>
        <taxon>Bacteria</taxon>
        <taxon>Pseudomonadati</taxon>
        <taxon>Pseudomonadota</taxon>
        <taxon>Gammaproteobacteria</taxon>
        <taxon>Oceanospirillales</taxon>
        <taxon>Halomonadaceae</taxon>
        <taxon>Billgrantia</taxon>
    </lineage>
</organism>
<dbReference type="AlphaFoldDB" id="A0A7V7KJM4"/>
<proteinExistence type="predicted"/>
<protein>
    <submittedName>
        <fullName evidence="3">Helix-turn-helix transcriptional regulator</fullName>
    </submittedName>
</protein>
<dbReference type="SUPFAM" id="SSF47413">
    <property type="entry name" value="lambda repressor-like DNA-binding domains"/>
    <property type="match status" value="1"/>
</dbReference>
<dbReference type="EMBL" id="VTPY01000001">
    <property type="protein sequence ID" value="KAA0014406.1"/>
    <property type="molecule type" value="Genomic_DNA"/>
</dbReference>
<evidence type="ECO:0000313" key="4">
    <source>
        <dbReference type="Proteomes" id="UP000486760"/>
    </source>
</evidence>
<evidence type="ECO:0000259" key="2">
    <source>
        <dbReference type="PROSITE" id="PS50943"/>
    </source>
</evidence>
<dbReference type="Gene3D" id="1.10.260.40">
    <property type="entry name" value="lambda repressor-like DNA-binding domains"/>
    <property type="match status" value="1"/>
</dbReference>